<keyword evidence="7" id="KW-1185">Reference proteome</keyword>
<evidence type="ECO:0000256" key="3">
    <source>
        <dbReference type="RuleBase" id="RU000441"/>
    </source>
</evidence>
<comment type="caution">
    <text evidence="6">The sequence shown here is derived from an EMBL/GenBank/DDBJ whole genome shotgun (WGS) entry which is preliminary data.</text>
</comment>
<dbReference type="PRINTS" id="PR00143">
    <property type="entry name" value="CITRTSNTHASE"/>
</dbReference>
<dbReference type="GO" id="GO:0005829">
    <property type="term" value="C:cytosol"/>
    <property type="evidence" value="ECO:0007669"/>
    <property type="project" value="TreeGrafter"/>
</dbReference>
<dbReference type="InterPro" id="IPR002020">
    <property type="entry name" value="Citrate_synthase"/>
</dbReference>
<dbReference type="GO" id="GO:0005975">
    <property type="term" value="P:carbohydrate metabolic process"/>
    <property type="evidence" value="ECO:0007669"/>
    <property type="project" value="TreeGrafter"/>
</dbReference>
<feature type="domain" description="DUF7347" evidence="5">
    <location>
        <begin position="220"/>
        <end position="293"/>
    </location>
</feature>
<keyword evidence="2 3" id="KW-0808">Transferase</keyword>
<evidence type="ECO:0000313" key="7">
    <source>
        <dbReference type="Proteomes" id="UP000324104"/>
    </source>
</evidence>
<dbReference type="PANTHER" id="PTHR11739">
    <property type="entry name" value="CITRATE SYNTHASE"/>
    <property type="match status" value="1"/>
</dbReference>
<dbReference type="Gene3D" id="1.10.580.10">
    <property type="entry name" value="Citrate Synthase, domain 1"/>
    <property type="match status" value="1"/>
</dbReference>
<dbReference type="InterPro" id="IPR036390">
    <property type="entry name" value="WH_DNA-bd_sf"/>
</dbReference>
<dbReference type="Proteomes" id="UP000324104">
    <property type="component" value="Unassembled WGS sequence"/>
</dbReference>
<dbReference type="InterPro" id="IPR016143">
    <property type="entry name" value="Citrate_synth-like_sm_a-sub"/>
</dbReference>
<dbReference type="InterPro" id="IPR055771">
    <property type="entry name" value="DUF7347"/>
</dbReference>
<dbReference type="Pfam" id="PF00285">
    <property type="entry name" value="Citrate_synt"/>
    <property type="match status" value="1"/>
</dbReference>
<gene>
    <name evidence="6" type="ORF">FYC77_10240</name>
</gene>
<dbReference type="GO" id="GO:0006099">
    <property type="term" value="P:tricarboxylic acid cycle"/>
    <property type="evidence" value="ECO:0007669"/>
    <property type="project" value="TreeGrafter"/>
</dbReference>
<organism evidence="6 7">
    <name type="scientific">Natrialba swarupiae</name>
    <dbReference type="NCBI Taxonomy" id="2448032"/>
    <lineage>
        <taxon>Archaea</taxon>
        <taxon>Methanobacteriati</taxon>
        <taxon>Methanobacteriota</taxon>
        <taxon>Stenosarchaea group</taxon>
        <taxon>Halobacteria</taxon>
        <taxon>Halobacteriales</taxon>
        <taxon>Natrialbaceae</taxon>
        <taxon>Natrialba</taxon>
    </lineage>
</organism>
<dbReference type="PANTHER" id="PTHR11739:SF23">
    <property type="entry name" value="CITRATE SYNTHASE 2-RELATED"/>
    <property type="match status" value="1"/>
</dbReference>
<evidence type="ECO:0000256" key="4">
    <source>
        <dbReference type="SAM" id="MobiDB-lite"/>
    </source>
</evidence>
<dbReference type="Gene3D" id="1.10.10.10">
    <property type="entry name" value="Winged helix-like DNA-binding domain superfamily/Winged helix DNA-binding domain"/>
    <property type="match status" value="1"/>
</dbReference>
<feature type="compositionally biased region" description="Polar residues" evidence="4">
    <location>
        <begin position="1"/>
        <end position="14"/>
    </location>
</feature>
<dbReference type="GO" id="GO:0046912">
    <property type="term" value="F:acyltransferase activity, acyl groups converted into alkyl on transfer"/>
    <property type="evidence" value="ECO:0007669"/>
    <property type="project" value="InterPro"/>
</dbReference>
<feature type="region of interest" description="Disordered" evidence="4">
    <location>
        <begin position="1"/>
        <end position="24"/>
    </location>
</feature>
<dbReference type="InterPro" id="IPR036388">
    <property type="entry name" value="WH-like_DNA-bd_sf"/>
</dbReference>
<evidence type="ECO:0000256" key="2">
    <source>
        <dbReference type="ARBA" id="ARBA00022679"/>
    </source>
</evidence>
<evidence type="ECO:0000313" key="6">
    <source>
        <dbReference type="EMBL" id="TYT62072.1"/>
    </source>
</evidence>
<dbReference type="InterPro" id="IPR019810">
    <property type="entry name" value="Citrate_synthase_AS"/>
</dbReference>
<accession>A0A5D5AQJ1</accession>
<reference evidence="6 7" key="1">
    <citation type="submission" date="2019-08" db="EMBL/GenBank/DDBJ databases">
        <title>Archaea genome.</title>
        <authorList>
            <person name="Kajale S."/>
            <person name="Shouche Y."/>
            <person name="Deshpande N."/>
            <person name="Sharma A."/>
        </authorList>
    </citation>
    <scope>NUCLEOTIDE SEQUENCE [LARGE SCALE GENOMIC DNA]</scope>
    <source>
        <strain evidence="6 7">ESP3B_9</strain>
    </source>
</reference>
<protein>
    <recommendedName>
        <fullName evidence="3">Citrate synthase</fullName>
    </recommendedName>
</protein>
<dbReference type="Pfam" id="PF24038">
    <property type="entry name" value="DUF7347"/>
    <property type="match status" value="1"/>
</dbReference>
<dbReference type="SUPFAM" id="SSF48256">
    <property type="entry name" value="Citrate synthase"/>
    <property type="match status" value="1"/>
</dbReference>
<evidence type="ECO:0000256" key="1">
    <source>
        <dbReference type="ARBA" id="ARBA00010566"/>
    </source>
</evidence>
<dbReference type="AlphaFoldDB" id="A0A5D5AQJ1"/>
<dbReference type="PROSITE" id="PS00480">
    <property type="entry name" value="CITRATE_SYNTHASE"/>
    <property type="match status" value="1"/>
</dbReference>
<dbReference type="SUPFAM" id="SSF46785">
    <property type="entry name" value="Winged helix' DNA-binding domain"/>
    <property type="match status" value="1"/>
</dbReference>
<dbReference type="Gene3D" id="1.10.230.10">
    <property type="entry name" value="Cytochrome P450-Terp, domain 2"/>
    <property type="match status" value="1"/>
</dbReference>
<dbReference type="InterPro" id="IPR016142">
    <property type="entry name" value="Citrate_synth-like_lrg_a-sub"/>
</dbReference>
<evidence type="ECO:0000259" key="5">
    <source>
        <dbReference type="Pfam" id="PF24038"/>
    </source>
</evidence>
<dbReference type="EMBL" id="VTAW01000011">
    <property type="protein sequence ID" value="TYT62072.1"/>
    <property type="molecule type" value="Genomic_DNA"/>
</dbReference>
<dbReference type="InterPro" id="IPR036969">
    <property type="entry name" value="Citrate_synthase_sf"/>
</dbReference>
<sequence>MSTDPAPTQRQPSTDPAPIQRRRPSGVFFGTLTSAEADRRSIVAPSVFDPELESITVAETELCDVDGEAGERLEGFGHRIYRVRDPRAAVLAAAAERFYERAGEDDLLESIRVFETIAEAVLSERLPTRDVRATVEFYAAALLHGVGVPPALFTATFAASRVGGWCAHCLEQLANNGLVRPTARYVGATERNWTPLGERFVAGDDIVRTPARSSLEPVSETLSVLSEPNRLQILLALAERDEPIAYSTLRASVSAKDKGQFNYHLRQLRESFVANWEEGYELTDAGRTVVDAVLTEDRLLEDVLE</sequence>
<proteinExistence type="inferred from homology"/>
<name>A0A5D5AQJ1_9EURY</name>
<comment type="similarity">
    <text evidence="1 3">Belongs to the citrate synthase family.</text>
</comment>